<dbReference type="GO" id="GO:0005886">
    <property type="term" value="C:plasma membrane"/>
    <property type="evidence" value="ECO:0007669"/>
    <property type="project" value="UniProtKB-SubCell"/>
</dbReference>
<comment type="similarity">
    <text evidence="5">Belongs to the 4-toluene sulfonate uptake permease (TSUP) (TC 2.A.102) family.</text>
</comment>
<dbReference type="Proteomes" id="UP000291981">
    <property type="component" value="Unassembled WGS sequence"/>
</dbReference>
<comment type="caution">
    <text evidence="6">The sequence shown here is derived from an EMBL/GenBank/DDBJ whole genome shotgun (WGS) entry which is preliminary data.</text>
</comment>
<evidence type="ECO:0000256" key="5">
    <source>
        <dbReference type="RuleBase" id="RU363041"/>
    </source>
</evidence>
<feature type="transmembrane region" description="Helical" evidence="5">
    <location>
        <begin position="73"/>
        <end position="92"/>
    </location>
</feature>
<name>A0A4Q8QMK4_9FLAO</name>
<organism evidence="6 7">
    <name type="scientific">Flagellimonas allohymeniacidonis</name>
    <dbReference type="NCBI Taxonomy" id="2517819"/>
    <lineage>
        <taxon>Bacteria</taxon>
        <taxon>Pseudomonadati</taxon>
        <taxon>Bacteroidota</taxon>
        <taxon>Flavobacteriia</taxon>
        <taxon>Flavobacteriales</taxon>
        <taxon>Flavobacteriaceae</taxon>
        <taxon>Flagellimonas</taxon>
    </lineage>
</organism>
<dbReference type="InterPro" id="IPR051598">
    <property type="entry name" value="TSUP/Inactive_protease-like"/>
</dbReference>
<accession>A0A4Q8QMK4</accession>
<dbReference type="PANTHER" id="PTHR43701:SF2">
    <property type="entry name" value="MEMBRANE TRANSPORTER PROTEIN YJNA-RELATED"/>
    <property type="match status" value="1"/>
</dbReference>
<feature type="transmembrane region" description="Helical" evidence="5">
    <location>
        <begin position="151"/>
        <end position="174"/>
    </location>
</feature>
<feature type="transmembrane region" description="Helical" evidence="5">
    <location>
        <begin position="35"/>
        <end position="61"/>
    </location>
</feature>
<sequence length="266" mass="28904">MTTLLLCCLGALLIGVTLGLLGGGGSILTVPLMVYLLGYSPIVAGGYSLFVVGFSSLFGTVHKYRQGSVNIRIGLLLGVPSFLVVYITRRYLVPHIPDILFGFGNFTLTKGMGIMLLFSLVMLFVALTIFRGGKIIDFSERGRPKYIKTMFQGVLIGIITGILGIGGGFLYVPILILGTRLSAKMAIGTSLFIITLKSLIGFFGDIQILDIDWIFLLTFSAVSVIGIFIGSRFAKRLDNKNLVRIYGYILTFIGVSILAHILYQLV</sequence>
<feature type="transmembrane region" description="Helical" evidence="5">
    <location>
        <begin position="245"/>
        <end position="263"/>
    </location>
</feature>
<comment type="subcellular location">
    <subcellularLocation>
        <location evidence="5">Cell membrane</location>
        <topology evidence="5">Multi-pass membrane protein</topology>
    </subcellularLocation>
    <subcellularLocation>
        <location evidence="1">Membrane</location>
        <topology evidence="1">Multi-pass membrane protein</topology>
    </subcellularLocation>
</comment>
<keyword evidence="3 5" id="KW-1133">Transmembrane helix</keyword>
<evidence type="ECO:0000256" key="2">
    <source>
        <dbReference type="ARBA" id="ARBA00022692"/>
    </source>
</evidence>
<keyword evidence="5" id="KW-1003">Cell membrane</keyword>
<protein>
    <recommendedName>
        <fullName evidence="5">Probable membrane transporter protein</fullName>
    </recommendedName>
</protein>
<evidence type="ECO:0000256" key="4">
    <source>
        <dbReference type="ARBA" id="ARBA00023136"/>
    </source>
</evidence>
<dbReference type="OrthoDB" id="8559161at2"/>
<keyword evidence="4 5" id="KW-0472">Membrane</keyword>
<dbReference type="PANTHER" id="PTHR43701">
    <property type="entry name" value="MEMBRANE TRANSPORTER PROTEIN MJ0441-RELATED"/>
    <property type="match status" value="1"/>
</dbReference>
<evidence type="ECO:0000313" key="6">
    <source>
        <dbReference type="EMBL" id="TAI49849.1"/>
    </source>
</evidence>
<reference evidence="6 7" key="1">
    <citation type="submission" date="2019-02" db="EMBL/GenBank/DDBJ databases">
        <title>Draft genome sequence of Muricauda sp. 176CP4-71.</title>
        <authorList>
            <person name="Park J.-S."/>
        </authorList>
    </citation>
    <scope>NUCLEOTIDE SEQUENCE [LARGE SCALE GENOMIC DNA]</scope>
    <source>
        <strain evidence="6 7">176CP4-71</strain>
    </source>
</reference>
<dbReference type="InterPro" id="IPR002781">
    <property type="entry name" value="TM_pro_TauE-like"/>
</dbReference>
<gene>
    <name evidence="6" type="ORF">EW142_07195</name>
</gene>
<dbReference type="EMBL" id="SGIU01000001">
    <property type="protein sequence ID" value="TAI49849.1"/>
    <property type="molecule type" value="Genomic_DNA"/>
</dbReference>
<evidence type="ECO:0000256" key="3">
    <source>
        <dbReference type="ARBA" id="ARBA00022989"/>
    </source>
</evidence>
<dbReference type="AlphaFoldDB" id="A0A4Q8QMK4"/>
<proteinExistence type="inferred from homology"/>
<feature type="transmembrane region" description="Helical" evidence="5">
    <location>
        <begin position="213"/>
        <end position="233"/>
    </location>
</feature>
<evidence type="ECO:0000256" key="1">
    <source>
        <dbReference type="ARBA" id="ARBA00004141"/>
    </source>
</evidence>
<keyword evidence="2 5" id="KW-0812">Transmembrane</keyword>
<evidence type="ECO:0000313" key="7">
    <source>
        <dbReference type="Proteomes" id="UP000291981"/>
    </source>
</evidence>
<feature type="transmembrane region" description="Helical" evidence="5">
    <location>
        <begin position="112"/>
        <end position="130"/>
    </location>
</feature>
<dbReference type="Pfam" id="PF01925">
    <property type="entry name" value="TauE"/>
    <property type="match status" value="1"/>
</dbReference>
<keyword evidence="7" id="KW-1185">Reference proteome</keyword>